<reference evidence="6" key="1">
    <citation type="submission" date="2019-09" db="EMBL/GenBank/DDBJ databases">
        <title>Antimicrobial potential of Antarctic Bacteria.</title>
        <authorList>
            <person name="Benaud N."/>
            <person name="Edwards R.J."/>
            <person name="Ferrari B.C."/>
        </authorList>
    </citation>
    <scope>NUCLEOTIDE SEQUENCE [LARGE SCALE GENOMIC DNA]</scope>
    <source>
        <strain evidence="6">INR9</strain>
    </source>
</reference>
<protein>
    <submittedName>
        <fullName evidence="5">RICIN domain-containing protein</fullName>
    </submittedName>
</protein>
<keyword evidence="2" id="KW-0624">Polysaccharide degradation</keyword>
<dbReference type="KEGG" id="lse:F1C12_17390"/>
<evidence type="ECO:0000256" key="2">
    <source>
        <dbReference type="ARBA" id="ARBA00023326"/>
    </source>
</evidence>
<evidence type="ECO:0000259" key="4">
    <source>
        <dbReference type="PROSITE" id="PS50853"/>
    </source>
</evidence>
<dbReference type="SUPFAM" id="SSF49265">
    <property type="entry name" value="Fibronectin type III"/>
    <property type="match status" value="1"/>
</dbReference>
<dbReference type="InterPro" id="IPR003961">
    <property type="entry name" value="FN3_dom"/>
</dbReference>
<dbReference type="SUPFAM" id="SSF50370">
    <property type="entry name" value="Ricin B-like lectins"/>
    <property type="match status" value="1"/>
</dbReference>
<evidence type="ECO:0000313" key="5">
    <source>
        <dbReference type="EMBL" id="QNE36712.1"/>
    </source>
</evidence>
<dbReference type="InterPro" id="IPR036116">
    <property type="entry name" value="FN3_sf"/>
</dbReference>
<dbReference type="GO" id="GO:0000272">
    <property type="term" value="P:polysaccharide catabolic process"/>
    <property type="evidence" value="ECO:0007669"/>
    <property type="project" value="UniProtKB-KW"/>
</dbReference>
<dbReference type="EMBL" id="CP043641">
    <property type="protein sequence ID" value="QNE36712.1"/>
    <property type="molecule type" value="Genomic_DNA"/>
</dbReference>
<organism evidence="5 6">
    <name type="scientific">Leifsonia shinshuensis</name>
    <dbReference type="NCBI Taxonomy" id="150026"/>
    <lineage>
        <taxon>Bacteria</taxon>
        <taxon>Bacillati</taxon>
        <taxon>Actinomycetota</taxon>
        <taxon>Actinomycetes</taxon>
        <taxon>Micrococcales</taxon>
        <taxon>Microbacteriaceae</taxon>
        <taxon>Leifsonia</taxon>
    </lineage>
</organism>
<accession>A0A7G6YDZ7</accession>
<dbReference type="GO" id="GO:0016798">
    <property type="term" value="F:hydrolase activity, acting on glycosyl bonds"/>
    <property type="evidence" value="ECO:0007669"/>
    <property type="project" value="UniProtKB-KW"/>
</dbReference>
<proteinExistence type="predicted"/>
<sequence>MKRFGLPLTAAGAALVTFLLMPGAGTDALWNGVAAAKAGAITAATVSAAVTVAQPFDTVFRTGHTATTGGVVVTNTGNVDTTFSAALGLAAGTSTALASAISVTAWPAATATSCTATATVPAGSYSGTLAGLAALGSTGGALAAGASAAFCVRETMNVASAPGIASGSAVDIVFSATVTAGTTWRASASAGVTQTFVDDIAPTAPSGLTASTTTTTPVALSWNAATDNVGVVRYDVYRSGTAAAIGSTTSTTFTDAGAATGTSYTYSVFARDAVTLTSPAATLFVDRTAPATPSLSLTGKTGSTATLSFSATDNIGVSAYTVSRDGTPIATVTGTTTSYTDTGLTVGLHQYTVTASDAAGNVSAPSAPVSAAGSYSSGSWYQLVNAASGQCVTVPSPIANGSVLTQSPCATPASGAQEWLLTTSSGTTATVTSALPSLASGQYLWSGARTAPVSVTSSRTATDGSLQWTFTLQADGSFSVGNTIKGNNGNGNGNTTTLCATAAAAGGGQLTTTTCTAGAQNQSFFLRQVTP</sequence>
<evidence type="ECO:0000256" key="3">
    <source>
        <dbReference type="SAM" id="SignalP"/>
    </source>
</evidence>
<feature type="signal peptide" evidence="3">
    <location>
        <begin position="1"/>
        <end position="26"/>
    </location>
</feature>
<dbReference type="SMART" id="SM00060">
    <property type="entry name" value="FN3"/>
    <property type="match status" value="2"/>
</dbReference>
<keyword evidence="1" id="KW-0378">Hydrolase</keyword>
<keyword evidence="2" id="KW-0119">Carbohydrate metabolism</keyword>
<dbReference type="Gene3D" id="2.60.40.10">
    <property type="entry name" value="Immunoglobulins"/>
    <property type="match status" value="2"/>
</dbReference>
<dbReference type="CDD" id="cd00161">
    <property type="entry name" value="beta-trefoil_Ricin-like"/>
    <property type="match status" value="1"/>
</dbReference>
<name>A0A7G6YDZ7_9MICO</name>
<dbReference type="Proteomes" id="UP000515511">
    <property type="component" value="Chromosome"/>
</dbReference>
<dbReference type="PROSITE" id="PS50231">
    <property type="entry name" value="RICIN_B_LECTIN"/>
    <property type="match status" value="1"/>
</dbReference>
<feature type="domain" description="Fibronectin type-III" evidence="4">
    <location>
        <begin position="204"/>
        <end position="291"/>
    </location>
</feature>
<gene>
    <name evidence="5" type="ORF">F1C12_17390</name>
</gene>
<evidence type="ECO:0000256" key="1">
    <source>
        <dbReference type="ARBA" id="ARBA00023295"/>
    </source>
</evidence>
<keyword evidence="3" id="KW-0732">Signal</keyword>
<dbReference type="PROSITE" id="PS50853">
    <property type="entry name" value="FN3"/>
    <property type="match status" value="1"/>
</dbReference>
<keyword evidence="1" id="KW-0326">Glycosidase</keyword>
<dbReference type="InterPro" id="IPR035992">
    <property type="entry name" value="Ricin_B-like_lectins"/>
</dbReference>
<dbReference type="Gene3D" id="2.80.10.50">
    <property type="match status" value="1"/>
</dbReference>
<evidence type="ECO:0000313" key="6">
    <source>
        <dbReference type="Proteomes" id="UP000515511"/>
    </source>
</evidence>
<dbReference type="InterPro" id="IPR013783">
    <property type="entry name" value="Ig-like_fold"/>
</dbReference>
<dbReference type="AlphaFoldDB" id="A0A7G6YDZ7"/>
<feature type="chain" id="PRO_5028942779" evidence="3">
    <location>
        <begin position="27"/>
        <end position="531"/>
    </location>
</feature>